<comment type="subcellular location">
    <subcellularLocation>
        <location evidence="2">Cell membrane</location>
        <topology evidence="2">Single-pass type II membrane protein</topology>
    </subcellularLocation>
    <subcellularLocation>
        <location evidence="6">Membrane</location>
        <topology evidence="6">Single-pass type II membrane protein</topology>
    </subcellularLocation>
</comment>
<dbReference type="SUPFAM" id="SSF51306">
    <property type="entry name" value="LexA/Signal peptidase"/>
    <property type="match status" value="1"/>
</dbReference>
<keyword evidence="5 6" id="KW-0378">Hydrolase</keyword>
<evidence type="ECO:0000256" key="3">
    <source>
        <dbReference type="ARBA" id="ARBA00009370"/>
    </source>
</evidence>
<dbReference type="InterPro" id="IPR000223">
    <property type="entry name" value="Pept_S26A_signal_pept_1"/>
</dbReference>
<dbReference type="GeneID" id="98567830"/>
<dbReference type="EMBL" id="NGJU01000006">
    <property type="protein sequence ID" value="RST96699.1"/>
    <property type="molecule type" value="Genomic_DNA"/>
</dbReference>
<comment type="catalytic activity">
    <reaction evidence="1 6">
        <text>Cleavage of hydrophobic, N-terminal signal or leader sequences from secreted and periplasmic proteins.</text>
        <dbReference type="EC" id="3.4.21.89"/>
    </reaction>
</comment>
<dbReference type="PANTHER" id="PTHR43390">
    <property type="entry name" value="SIGNAL PEPTIDASE I"/>
    <property type="match status" value="1"/>
</dbReference>
<accession>A0A429ZSV1</accession>
<comment type="caution">
    <text evidence="9">The sequence shown here is derived from an EMBL/GenBank/DDBJ whole genome shotgun (WGS) entry which is preliminary data.</text>
</comment>
<organism evidence="9 10">
    <name type="scientific">Vagococcus salmoninarum</name>
    <dbReference type="NCBI Taxonomy" id="2739"/>
    <lineage>
        <taxon>Bacteria</taxon>
        <taxon>Bacillati</taxon>
        <taxon>Bacillota</taxon>
        <taxon>Bacilli</taxon>
        <taxon>Lactobacillales</taxon>
        <taxon>Enterococcaceae</taxon>
        <taxon>Vagococcus</taxon>
    </lineage>
</organism>
<dbReference type="Pfam" id="PF10502">
    <property type="entry name" value="Peptidase_S26"/>
    <property type="match status" value="1"/>
</dbReference>
<evidence type="ECO:0000256" key="6">
    <source>
        <dbReference type="RuleBase" id="RU362042"/>
    </source>
</evidence>
<dbReference type="GO" id="GO:0006465">
    <property type="term" value="P:signal peptide processing"/>
    <property type="evidence" value="ECO:0007669"/>
    <property type="project" value="InterPro"/>
</dbReference>
<evidence type="ECO:0000256" key="5">
    <source>
        <dbReference type="ARBA" id="ARBA00022801"/>
    </source>
</evidence>
<dbReference type="GO" id="GO:0004252">
    <property type="term" value="F:serine-type endopeptidase activity"/>
    <property type="evidence" value="ECO:0007669"/>
    <property type="project" value="InterPro"/>
</dbReference>
<dbReference type="EC" id="3.4.21.89" evidence="4 6"/>
<gene>
    <name evidence="9" type="ORF">CBF35_05560</name>
</gene>
<evidence type="ECO:0000313" key="9">
    <source>
        <dbReference type="EMBL" id="RST96699.1"/>
    </source>
</evidence>
<proteinExistence type="inferred from homology"/>
<sequence>MTVEGQKKRKRKKRSRAASYQKKQKNLKLTPIDKHLKNLQLWLLSFSVLVVIVTVSILLTTSFGKMSGYSMLPLIEDGDVFTVNKDVQVKRFDIVYLTPPNKKTEKSIRRIIGMPGDELFYKNDELFINQEGKPERYLNDKKNQLVGGILTPDFSLASLSGQHKVPADSYFVMGDNRQSSADSRDYGFVGSNQIIGKVESKIFPFN</sequence>
<dbReference type="Gene3D" id="2.10.109.10">
    <property type="entry name" value="Umud Fragment, subunit A"/>
    <property type="match status" value="1"/>
</dbReference>
<evidence type="ECO:0000256" key="7">
    <source>
        <dbReference type="SAM" id="MobiDB-lite"/>
    </source>
</evidence>
<evidence type="ECO:0000313" key="10">
    <source>
        <dbReference type="Proteomes" id="UP000287239"/>
    </source>
</evidence>
<comment type="similarity">
    <text evidence="3 6">Belongs to the peptidase S26 family.</text>
</comment>
<dbReference type="RefSeq" id="WP_126778977.1">
    <property type="nucleotide sequence ID" value="NZ_CP177121.1"/>
</dbReference>
<keyword evidence="6" id="KW-1133">Transmembrane helix</keyword>
<keyword evidence="10" id="KW-1185">Reference proteome</keyword>
<dbReference type="GO" id="GO:0005886">
    <property type="term" value="C:plasma membrane"/>
    <property type="evidence" value="ECO:0007669"/>
    <property type="project" value="UniProtKB-SubCell"/>
</dbReference>
<dbReference type="AlphaFoldDB" id="A0A429ZSV1"/>
<protein>
    <recommendedName>
        <fullName evidence="4 6">Signal peptidase I</fullName>
        <ecNumber evidence="4 6">3.4.21.89</ecNumber>
    </recommendedName>
</protein>
<dbReference type="CDD" id="cd06530">
    <property type="entry name" value="S26_SPase_I"/>
    <property type="match status" value="1"/>
</dbReference>
<dbReference type="NCBIfam" id="TIGR02227">
    <property type="entry name" value="sigpep_I_bact"/>
    <property type="match status" value="1"/>
</dbReference>
<dbReference type="InterPro" id="IPR036286">
    <property type="entry name" value="LexA/Signal_pep-like_sf"/>
</dbReference>
<feature type="region of interest" description="Disordered" evidence="7">
    <location>
        <begin position="1"/>
        <end position="23"/>
    </location>
</feature>
<dbReference type="PROSITE" id="PS00761">
    <property type="entry name" value="SPASE_I_3"/>
    <property type="match status" value="1"/>
</dbReference>
<feature type="domain" description="Peptidase S26" evidence="8">
    <location>
        <begin position="42"/>
        <end position="200"/>
    </location>
</feature>
<dbReference type="Proteomes" id="UP000287239">
    <property type="component" value="Unassembled WGS sequence"/>
</dbReference>
<reference evidence="9 10" key="1">
    <citation type="submission" date="2017-05" db="EMBL/GenBank/DDBJ databases">
        <title>Vagococcus spp. assemblies.</title>
        <authorList>
            <person name="Gulvik C.A."/>
        </authorList>
    </citation>
    <scope>NUCLEOTIDE SEQUENCE [LARGE SCALE GENOMIC DNA]</scope>
    <source>
        <strain evidence="9 10">NCFB 2777</strain>
    </source>
</reference>
<evidence type="ECO:0000256" key="2">
    <source>
        <dbReference type="ARBA" id="ARBA00004401"/>
    </source>
</evidence>
<evidence type="ECO:0000256" key="4">
    <source>
        <dbReference type="ARBA" id="ARBA00013208"/>
    </source>
</evidence>
<keyword evidence="6" id="KW-0812">Transmembrane</keyword>
<evidence type="ECO:0000259" key="8">
    <source>
        <dbReference type="Pfam" id="PF10502"/>
    </source>
</evidence>
<dbReference type="InterPro" id="IPR019533">
    <property type="entry name" value="Peptidase_S26"/>
</dbReference>
<keyword evidence="6" id="KW-0472">Membrane</keyword>
<dbReference type="PRINTS" id="PR00727">
    <property type="entry name" value="LEADERPTASE"/>
</dbReference>
<evidence type="ECO:0000256" key="1">
    <source>
        <dbReference type="ARBA" id="ARBA00000677"/>
    </source>
</evidence>
<dbReference type="GO" id="GO:0009003">
    <property type="term" value="F:signal peptidase activity"/>
    <property type="evidence" value="ECO:0007669"/>
    <property type="project" value="UniProtKB-EC"/>
</dbReference>
<feature type="compositionally biased region" description="Basic residues" evidence="7">
    <location>
        <begin position="7"/>
        <end position="23"/>
    </location>
</feature>
<dbReference type="InterPro" id="IPR019758">
    <property type="entry name" value="Pept_S26A_signal_pept_1_CS"/>
</dbReference>
<feature type="transmembrane region" description="Helical" evidence="6">
    <location>
        <begin position="39"/>
        <end position="61"/>
    </location>
</feature>
<keyword evidence="6" id="KW-0645">Protease</keyword>
<dbReference type="OrthoDB" id="2188996at2"/>
<dbReference type="PANTHER" id="PTHR43390:SF1">
    <property type="entry name" value="CHLOROPLAST PROCESSING PEPTIDASE"/>
    <property type="match status" value="1"/>
</dbReference>
<name>A0A429ZSV1_9ENTE</name>